<evidence type="ECO:0000256" key="9">
    <source>
        <dbReference type="ARBA" id="ARBA00023306"/>
    </source>
</evidence>
<dbReference type="InterPro" id="IPR002898">
    <property type="entry name" value="MotA_ExbB_proton_chnl"/>
</dbReference>
<feature type="transmembrane region" description="Helical" evidence="10">
    <location>
        <begin position="180"/>
        <end position="202"/>
    </location>
</feature>
<organism evidence="12 13">
    <name type="scientific">Neoroseomonas marina</name>
    <dbReference type="NCBI Taxonomy" id="1232220"/>
    <lineage>
        <taxon>Bacteria</taxon>
        <taxon>Pseudomonadati</taxon>
        <taxon>Pseudomonadota</taxon>
        <taxon>Alphaproteobacteria</taxon>
        <taxon>Acetobacterales</taxon>
        <taxon>Acetobacteraceae</taxon>
        <taxon>Neoroseomonas</taxon>
    </lineage>
</organism>
<evidence type="ECO:0000259" key="11">
    <source>
        <dbReference type="Pfam" id="PF01618"/>
    </source>
</evidence>
<evidence type="ECO:0000256" key="8">
    <source>
        <dbReference type="ARBA" id="ARBA00023136"/>
    </source>
</evidence>
<protein>
    <recommendedName>
        <fullName evidence="10">Tol-Pal system protein TolQ</fullName>
    </recommendedName>
</protein>
<dbReference type="Proteomes" id="UP000548582">
    <property type="component" value="Unassembled WGS sequence"/>
</dbReference>
<dbReference type="PANTHER" id="PTHR30625">
    <property type="entry name" value="PROTEIN TOLQ"/>
    <property type="match status" value="1"/>
</dbReference>
<evidence type="ECO:0000256" key="6">
    <source>
        <dbReference type="ARBA" id="ARBA00022692"/>
    </source>
</evidence>
<accession>A0A848EDJ3</accession>
<evidence type="ECO:0000313" key="12">
    <source>
        <dbReference type="EMBL" id="NMJ42561.1"/>
    </source>
</evidence>
<dbReference type="GO" id="GO:0043213">
    <property type="term" value="P:bacteriocin transport"/>
    <property type="evidence" value="ECO:0007669"/>
    <property type="project" value="InterPro"/>
</dbReference>
<dbReference type="GO" id="GO:0005886">
    <property type="term" value="C:plasma membrane"/>
    <property type="evidence" value="ECO:0007669"/>
    <property type="project" value="UniProtKB-SubCell"/>
</dbReference>
<evidence type="ECO:0000256" key="4">
    <source>
        <dbReference type="ARBA" id="ARBA00022519"/>
    </source>
</evidence>
<keyword evidence="8 10" id="KW-0472">Membrane</keyword>
<dbReference type="HAMAP" id="MF_02202">
    <property type="entry name" value="TolQ"/>
    <property type="match status" value="1"/>
</dbReference>
<dbReference type="GO" id="GO:0051301">
    <property type="term" value="P:cell division"/>
    <property type="evidence" value="ECO:0007669"/>
    <property type="project" value="UniProtKB-UniRule"/>
</dbReference>
<keyword evidence="9 10" id="KW-0131">Cell cycle</keyword>
<dbReference type="PANTHER" id="PTHR30625:SF3">
    <property type="entry name" value="TOL-PAL SYSTEM PROTEIN TOLQ"/>
    <property type="match status" value="1"/>
</dbReference>
<dbReference type="RefSeq" id="WP_170054801.1">
    <property type="nucleotide sequence ID" value="NZ_JABBKX010000005.1"/>
</dbReference>
<evidence type="ECO:0000256" key="1">
    <source>
        <dbReference type="ARBA" id="ARBA00004651"/>
    </source>
</evidence>
<feature type="transmembrane region" description="Helical" evidence="10">
    <location>
        <begin position="136"/>
        <end position="160"/>
    </location>
</feature>
<evidence type="ECO:0000256" key="10">
    <source>
        <dbReference type="HAMAP-Rule" id="MF_02202"/>
    </source>
</evidence>
<keyword evidence="7 10" id="KW-1133">Transmembrane helix</keyword>
<keyword evidence="6 10" id="KW-0812">Transmembrane</keyword>
<comment type="subunit">
    <text evidence="10">The Tol-Pal system is composed of five core proteins: the inner membrane proteins TolA, TolQ and TolR, the periplasmic protein TolB and the outer membrane protein Pal. They form a network linking the inner and outer membranes and the peptidoglycan layer.</text>
</comment>
<keyword evidence="3 10" id="KW-1003">Cell membrane</keyword>
<sequence>MNGNVTAQALGQAAHDISLWGLFLQADWIVKLVMIGLLLASIWVWAIVFDKVTSIRRANKAADAFEDRFWSGGSLDDLYAREGEEPTNPMAAVFGAAMREWRRSTGKAALLGGAKERVERAMSVTIGREMERLERWMVFLASVGSVAPFIGLFGTVWGIMNSFTAIAGMQNTNLAVVAPGIAEALFATAIGLVAAIPAVLAYNKLNTDLARFGARLESFATEFGAILSRQTETAANDAAAPAASAAE</sequence>
<evidence type="ECO:0000256" key="3">
    <source>
        <dbReference type="ARBA" id="ARBA00022475"/>
    </source>
</evidence>
<dbReference type="Pfam" id="PF01618">
    <property type="entry name" value="MotA_ExbB"/>
    <property type="match status" value="1"/>
</dbReference>
<comment type="caution">
    <text evidence="12">The sequence shown here is derived from an EMBL/GenBank/DDBJ whole genome shotgun (WGS) entry which is preliminary data.</text>
</comment>
<evidence type="ECO:0000256" key="5">
    <source>
        <dbReference type="ARBA" id="ARBA00022618"/>
    </source>
</evidence>
<comment type="function">
    <text evidence="10">Part of the Tol-Pal system, which plays a role in outer membrane invagination during cell division and is important for maintaining outer membrane integrity.</text>
</comment>
<keyword evidence="5 10" id="KW-0132">Cell division</keyword>
<comment type="similarity">
    <text evidence="2 10">Belongs to the ExbB/TolQ family.</text>
</comment>
<dbReference type="GO" id="GO:0017038">
    <property type="term" value="P:protein import"/>
    <property type="evidence" value="ECO:0007669"/>
    <property type="project" value="TreeGrafter"/>
</dbReference>
<dbReference type="NCBIfam" id="TIGR02796">
    <property type="entry name" value="tolQ"/>
    <property type="match status" value="1"/>
</dbReference>
<dbReference type="InterPro" id="IPR050790">
    <property type="entry name" value="ExbB/TolQ_transport"/>
</dbReference>
<name>A0A848EDJ3_9PROT</name>
<evidence type="ECO:0000256" key="2">
    <source>
        <dbReference type="ARBA" id="ARBA00010442"/>
    </source>
</evidence>
<dbReference type="InterPro" id="IPR014163">
    <property type="entry name" value="Tol-Pal_TolQ"/>
</dbReference>
<evidence type="ECO:0000313" key="13">
    <source>
        <dbReference type="Proteomes" id="UP000548582"/>
    </source>
</evidence>
<evidence type="ECO:0000256" key="7">
    <source>
        <dbReference type="ARBA" id="ARBA00022989"/>
    </source>
</evidence>
<dbReference type="EMBL" id="JABBKX010000005">
    <property type="protein sequence ID" value="NMJ42561.1"/>
    <property type="molecule type" value="Genomic_DNA"/>
</dbReference>
<comment type="subcellular location">
    <subcellularLocation>
        <location evidence="10">Cell inner membrane</location>
        <topology evidence="10">Multi-pass membrane protein</topology>
    </subcellularLocation>
    <subcellularLocation>
        <location evidence="1">Cell membrane</location>
        <topology evidence="1">Multi-pass membrane protein</topology>
    </subcellularLocation>
</comment>
<reference evidence="12 13" key="1">
    <citation type="submission" date="2020-03" db="EMBL/GenBank/DDBJ databases">
        <authorList>
            <person name="Sun Q."/>
        </authorList>
    </citation>
    <scope>NUCLEOTIDE SEQUENCE [LARGE SCALE GENOMIC DNA]</scope>
    <source>
        <strain evidence="12 13">JC162</strain>
    </source>
</reference>
<feature type="transmembrane region" description="Helical" evidence="10">
    <location>
        <begin position="28"/>
        <end position="49"/>
    </location>
</feature>
<keyword evidence="4 10" id="KW-0997">Cell inner membrane</keyword>
<feature type="domain" description="MotA/TolQ/ExbB proton channel" evidence="11">
    <location>
        <begin position="89"/>
        <end position="217"/>
    </location>
</feature>
<dbReference type="AlphaFoldDB" id="A0A848EDJ3"/>
<gene>
    <name evidence="10 12" type="primary">tolQ</name>
    <name evidence="12" type="ORF">GWK16_15040</name>
</gene>
<keyword evidence="13" id="KW-1185">Reference proteome</keyword>
<proteinExistence type="inferred from homology"/>